<dbReference type="EMBL" id="AP024702">
    <property type="protein sequence ID" value="BCX49043.1"/>
    <property type="molecule type" value="Genomic_DNA"/>
</dbReference>
<evidence type="ECO:0000313" key="3">
    <source>
        <dbReference type="Proteomes" id="UP001374893"/>
    </source>
</evidence>
<keyword evidence="3" id="KW-1185">Reference proteome</keyword>
<evidence type="ECO:0000256" key="1">
    <source>
        <dbReference type="SAM" id="MobiDB-lite"/>
    </source>
</evidence>
<accession>A0ABM7RMI1</accession>
<feature type="compositionally biased region" description="Polar residues" evidence="1">
    <location>
        <begin position="126"/>
        <end position="135"/>
    </location>
</feature>
<proteinExistence type="predicted"/>
<evidence type="ECO:0000313" key="2">
    <source>
        <dbReference type="EMBL" id="BCX49043.1"/>
    </source>
</evidence>
<sequence>MTQAAPLHIAAPVRIVRVILVLGAILHLSGGHYGVLQCIAWANMLVSYSAEGGLMEGARMTFDGEHPCGMCKAISAAKEHDRQDGEKAPPTGVDKLSLKDLKLTERISLDALRPDDFKHPGFSRPTGLSTQTSNAPPSPPPRRV</sequence>
<gene>
    <name evidence="2" type="ORF">HAHE_29510</name>
</gene>
<protein>
    <submittedName>
        <fullName evidence="2">Uncharacterized protein</fullName>
    </submittedName>
</protein>
<organism evidence="2 3">
    <name type="scientific">Haloferula helveola</name>
    <dbReference type="NCBI Taxonomy" id="490095"/>
    <lineage>
        <taxon>Bacteria</taxon>
        <taxon>Pseudomonadati</taxon>
        <taxon>Verrucomicrobiota</taxon>
        <taxon>Verrucomicrobiia</taxon>
        <taxon>Verrucomicrobiales</taxon>
        <taxon>Verrucomicrobiaceae</taxon>
        <taxon>Haloferula</taxon>
    </lineage>
</organism>
<name>A0ABM7RMI1_9BACT</name>
<dbReference type="Proteomes" id="UP001374893">
    <property type="component" value="Chromosome"/>
</dbReference>
<feature type="region of interest" description="Disordered" evidence="1">
    <location>
        <begin position="112"/>
        <end position="144"/>
    </location>
</feature>
<reference evidence="2 3" key="1">
    <citation type="submission" date="2021-06" db="EMBL/GenBank/DDBJ databases">
        <title>Complete genome of Haloferula helveola possessing various polysaccharide degrading enzymes.</title>
        <authorList>
            <person name="Takami H."/>
            <person name="Huang C."/>
            <person name="Hamasaki K."/>
        </authorList>
    </citation>
    <scope>NUCLEOTIDE SEQUENCE [LARGE SCALE GENOMIC DNA]</scope>
    <source>
        <strain evidence="2 3">CN-1</strain>
    </source>
</reference>